<dbReference type="AlphaFoldDB" id="A0A1H6DQN9"/>
<gene>
    <name evidence="3" type="ORF">SAMN05444390_108120</name>
</gene>
<dbReference type="OrthoDB" id="9792500at2"/>
<comment type="similarity">
    <text evidence="1">Belongs to the universal stress protein A family.</text>
</comment>
<evidence type="ECO:0000259" key="2">
    <source>
        <dbReference type="Pfam" id="PF00582"/>
    </source>
</evidence>
<evidence type="ECO:0000313" key="4">
    <source>
        <dbReference type="Proteomes" id="UP000236745"/>
    </source>
</evidence>
<accession>A0A1H6DQN9</accession>
<protein>
    <submittedName>
        <fullName evidence="3">Nucleotide-binding universal stress protein, UspA family</fullName>
    </submittedName>
</protein>
<dbReference type="SUPFAM" id="SSF52402">
    <property type="entry name" value="Adenine nucleotide alpha hydrolases-like"/>
    <property type="match status" value="1"/>
</dbReference>
<dbReference type="InterPro" id="IPR014729">
    <property type="entry name" value="Rossmann-like_a/b/a_fold"/>
</dbReference>
<sequence length="143" mass="15588">MYNTILVPVDLSEEGYSDKAVMHALEVLAPGGKLVLLTVVAGYQMPLVGSYFPPGTFDKAIKSIRHQLEEFVDDKLPFERKDCEILVEEGKPADTILSVAKQQGVELIVMAGHKHSAIERTMLGSVATKVVSRSAIPVLVIKN</sequence>
<dbReference type="PRINTS" id="PR01438">
    <property type="entry name" value="UNVRSLSTRESS"/>
</dbReference>
<evidence type="ECO:0000313" key="3">
    <source>
        <dbReference type="EMBL" id="SEG87692.1"/>
    </source>
</evidence>
<proteinExistence type="inferred from homology"/>
<dbReference type="Proteomes" id="UP000236745">
    <property type="component" value="Unassembled WGS sequence"/>
</dbReference>
<dbReference type="InterPro" id="IPR006015">
    <property type="entry name" value="Universal_stress_UspA"/>
</dbReference>
<dbReference type="Pfam" id="PF00582">
    <property type="entry name" value="Usp"/>
    <property type="match status" value="1"/>
</dbReference>
<dbReference type="CDD" id="cd00293">
    <property type="entry name" value="USP-like"/>
    <property type="match status" value="1"/>
</dbReference>
<feature type="domain" description="UspA" evidence="2">
    <location>
        <begin position="1"/>
        <end position="142"/>
    </location>
</feature>
<dbReference type="InterPro" id="IPR006016">
    <property type="entry name" value="UspA"/>
</dbReference>
<keyword evidence="4" id="KW-1185">Reference proteome</keyword>
<dbReference type="PANTHER" id="PTHR46268">
    <property type="entry name" value="STRESS RESPONSE PROTEIN NHAX"/>
    <property type="match status" value="1"/>
</dbReference>
<dbReference type="RefSeq" id="WP_104005801.1">
    <property type="nucleotide sequence ID" value="NZ_FNVQ01000008.1"/>
</dbReference>
<reference evidence="3 4" key="1">
    <citation type="submission" date="2016-10" db="EMBL/GenBank/DDBJ databases">
        <authorList>
            <person name="de Groot N.N."/>
        </authorList>
    </citation>
    <scope>NUCLEOTIDE SEQUENCE [LARGE SCALE GENOMIC DNA]</scope>
    <source>
        <strain evidence="3 4">DSM 22012</strain>
    </source>
</reference>
<dbReference type="Gene3D" id="3.40.50.620">
    <property type="entry name" value="HUPs"/>
    <property type="match status" value="1"/>
</dbReference>
<dbReference type="EMBL" id="FNVQ01000008">
    <property type="protein sequence ID" value="SEG87692.1"/>
    <property type="molecule type" value="Genomic_DNA"/>
</dbReference>
<name>A0A1H6DQN9_9GAMM</name>
<organism evidence="3 4">
    <name type="scientific">Marinobacterium lutimaris</name>
    <dbReference type="NCBI Taxonomy" id="568106"/>
    <lineage>
        <taxon>Bacteria</taxon>
        <taxon>Pseudomonadati</taxon>
        <taxon>Pseudomonadota</taxon>
        <taxon>Gammaproteobacteria</taxon>
        <taxon>Oceanospirillales</taxon>
        <taxon>Oceanospirillaceae</taxon>
        <taxon>Marinobacterium</taxon>
    </lineage>
</organism>
<dbReference type="PANTHER" id="PTHR46268:SF6">
    <property type="entry name" value="UNIVERSAL STRESS PROTEIN UP12"/>
    <property type="match status" value="1"/>
</dbReference>
<evidence type="ECO:0000256" key="1">
    <source>
        <dbReference type="ARBA" id="ARBA00008791"/>
    </source>
</evidence>